<evidence type="ECO:0000256" key="4">
    <source>
        <dbReference type="ARBA" id="ARBA00022691"/>
    </source>
</evidence>
<comment type="catalytic activity">
    <reaction evidence="5">
        <text>a 2'-deoxyadenosine in DNA + S-adenosyl-L-methionine = an N(6)-methyl-2'-deoxyadenosine in DNA + S-adenosyl-L-homocysteine + H(+)</text>
        <dbReference type="Rhea" id="RHEA:15197"/>
        <dbReference type="Rhea" id="RHEA-COMP:12418"/>
        <dbReference type="Rhea" id="RHEA-COMP:12419"/>
        <dbReference type="ChEBI" id="CHEBI:15378"/>
        <dbReference type="ChEBI" id="CHEBI:57856"/>
        <dbReference type="ChEBI" id="CHEBI:59789"/>
        <dbReference type="ChEBI" id="CHEBI:90615"/>
        <dbReference type="ChEBI" id="CHEBI:90616"/>
        <dbReference type="EC" id="2.1.1.72"/>
    </reaction>
</comment>
<dbReference type="PROSITE" id="PS00092">
    <property type="entry name" value="N6_MTASE"/>
    <property type="match status" value="1"/>
</dbReference>
<dbReference type="GO" id="GO:0003676">
    <property type="term" value="F:nucleic acid binding"/>
    <property type="evidence" value="ECO:0007669"/>
    <property type="project" value="InterPro"/>
</dbReference>
<keyword evidence="3" id="KW-0808">Transferase</keyword>
<dbReference type="SUPFAM" id="SSF53335">
    <property type="entry name" value="S-adenosyl-L-methionine-dependent methyltransferases"/>
    <property type="match status" value="1"/>
</dbReference>
<evidence type="ECO:0000256" key="1">
    <source>
        <dbReference type="ARBA" id="ARBA00011900"/>
    </source>
</evidence>
<evidence type="ECO:0000256" key="5">
    <source>
        <dbReference type="ARBA" id="ARBA00047942"/>
    </source>
</evidence>
<sequence length="197" mass="22922">MIDKVPDIYKRVGYDLNDHVIHALIDIRDNVDRLPDSVSEEEYKAFYGKPAEHFSSLVRFGASFGGKFENGFARGKNNNGVPRNYWKETKRNALKQSPKIQNVQFICDSYENLDFENCLVYCDPPYQGTSGYKTGAFDHEKFFEWCRQQAKNNIVFVSEYNAPDDFVEVWRGEIKTNFASTRKKATHNAVEKLFRVY</sequence>
<gene>
    <name evidence="6" type="ORF">AB1-56</name>
</gene>
<dbReference type="OrthoDB" id="8399at10239"/>
<dbReference type="EC" id="2.1.1.72" evidence="1"/>
<evidence type="ECO:0000256" key="2">
    <source>
        <dbReference type="ARBA" id="ARBA00022603"/>
    </source>
</evidence>
<dbReference type="Proteomes" id="UP000007045">
    <property type="component" value="Segment"/>
</dbReference>
<dbReference type="EMBL" id="HM368260">
    <property type="protein sequence ID" value="ADO14427.1"/>
    <property type="molecule type" value="Genomic_DNA"/>
</dbReference>
<keyword evidence="2" id="KW-0489">Methyltransferase</keyword>
<dbReference type="GO" id="GO:0032259">
    <property type="term" value="P:methylation"/>
    <property type="evidence" value="ECO:0007669"/>
    <property type="project" value="UniProtKB-KW"/>
</dbReference>
<dbReference type="InterPro" id="IPR002052">
    <property type="entry name" value="DNA_methylase_N6_adenine_CS"/>
</dbReference>
<keyword evidence="7" id="KW-1185">Reference proteome</keyword>
<accession>E2GLZ4</accession>
<proteinExistence type="predicted"/>
<evidence type="ECO:0000313" key="6">
    <source>
        <dbReference type="EMBL" id="ADO14427.1"/>
    </source>
</evidence>
<protein>
    <recommendedName>
        <fullName evidence="1">site-specific DNA-methyltransferase (adenine-specific)</fullName>
        <ecNumber evidence="1">2.1.1.72</ecNumber>
    </recommendedName>
</protein>
<dbReference type="GO" id="GO:0009007">
    <property type="term" value="F:site-specific DNA-methyltransferase (adenine-specific) activity"/>
    <property type="evidence" value="ECO:0007669"/>
    <property type="project" value="UniProtKB-EC"/>
</dbReference>
<keyword evidence="4" id="KW-0949">S-adenosyl-L-methionine</keyword>
<organism evidence="6 7">
    <name type="scientific">Acinetobacter phage AB1</name>
    <dbReference type="NCBI Taxonomy" id="889876"/>
    <lineage>
        <taxon>Viruses</taxon>
        <taxon>Duplodnaviria</taxon>
        <taxon>Heunggongvirae</taxon>
        <taxon>Uroviricota</taxon>
        <taxon>Caudoviricetes</taxon>
        <taxon>Obolenskvirus</taxon>
        <taxon>Obolenskvirus AB1</taxon>
    </lineage>
</organism>
<dbReference type="InterPro" id="IPR029063">
    <property type="entry name" value="SAM-dependent_MTases_sf"/>
</dbReference>
<dbReference type="Pfam" id="PF02086">
    <property type="entry name" value="MethyltransfD12"/>
    <property type="match status" value="1"/>
</dbReference>
<dbReference type="Gene3D" id="3.40.50.150">
    <property type="entry name" value="Vaccinia Virus protein VP39"/>
    <property type="match status" value="1"/>
</dbReference>
<reference evidence="6 7" key="1">
    <citation type="journal article" date="2012" name="Gene">
        <title>Bioinformatic analysis of the Acinetobacter baumannii phage AB1 genome.</title>
        <authorList>
            <person name="Li P."/>
            <person name="Chen B."/>
            <person name="Song Z."/>
            <person name="Song Y."/>
            <person name="Yang Y."/>
            <person name="Ma P."/>
            <person name="Wang H."/>
            <person name="Ying J."/>
            <person name="Ren P."/>
            <person name="Yang L."/>
            <person name="Gao G."/>
            <person name="Jin S."/>
            <person name="Bao Q."/>
            <person name="Yang H."/>
        </authorList>
    </citation>
    <scope>NUCLEOTIDE SEQUENCE [LARGE SCALE GENOMIC DNA]</scope>
    <source>
        <strain evidence="6">AB1</strain>
    </source>
</reference>
<name>E2GLZ4_9CAUD</name>
<dbReference type="GO" id="GO:0009307">
    <property type="term" value="P:DNA restriction-modification system"/>
    <property type="evidence" value="ECO:0007669"/>
    <property type="project" value="InterPro"/>
</dbReference>
<dbReference type="InterPro" id="IPR012327">
    <property type="entry name" value="MeTrfase_D12"/>
</dbReference>
<evidence type="ECO:0000313" key="7">
    <source>
        <dbReference type="Proteomes" id="UP000007045"/>
    </source>
</evidence>
<evidence type="ECO:0000256" key="3">
    <source>
        <dbReference type="ARBA" id="ARBA00022679"/>
    </source>
</evidence>